<dbReference type="InterPro" id="IPR016195">
    <property type="entry name" value="Pol/histidinol_Pase-like"/>
</dbReference>
<evidence type="ECO:0000313" key="3">
    <source>
        <dbReference type="Proteomes" id="UP000219327"/>
    </source>
</evidence>
<organism evidence="2 3">
    <name type="scientific">OM182 bacterium MED-G24</name>
    <dbReference type="NCBI Taxonomy" id="1986255"/>
    <lineage>
        <taxon>Bacteria</taxon>
        <taxon>Pseudomonadati</taxon>
        <taxon>Pseudomonadota</taxon>
        <taxon>Gammaproteobacteria</taxon>
        <taxon>OMG group</taxon>
        <taxon>OM182 clade</taxon>
    </lineage>
</organism>
<dbReference type="EMBL" id="NTKD01000038">
    <property type="protein sequence ID" value="PDH38245.1"/>
    <property type="molecule type" value="Genomic_DNA"/>
</dbReference>
<comment type="caution">
    <text evidence="2">The sequence shown here is derived from an EMBL/GenBank/DDBJ whole genome shotgun (WGS) entry which is preliminary data.</text>
</comment>
<dbReference type="InterPro" id="IPR052018">
    <property type="entry name" value="PHP_domain"/>
</dbReference>
<proteinExistence type="predicted"/>
<reference evidence="2 3" key="1">
    <citation type="submission" date="2017-08" db="EMBL/GenBank/DDBJ databases">
        <title>Fine stratification of microbial communities through a metagenomic profile of the photic zone.</title>
        <authorList>
            <person name="Haro-Moreno J.M."/>
            <person name="Lopez-Perez M."/>
            <person name="De La Torre J."/>
            <person name="Picazo A."/>
            <person name="Camacho A."/>
            <person name="Rodriguez-Valera F."/>
        </authorList>
    </citation>
    <scope>NUCLEOTIDE SEQUENCE [LARGE SCALE GENOMIC DNA]</scope>
    <source>
        <strain evidence="2">MED-G24</strain>
    </source>
</reference>
<dbReference type="GO" id="GO:0035312">
    <property type="term" value="F:5'-3' DNA exonuclease activity"/>
    <property type="evidence" value="ECO:0007669"/>
    <property type="project" value="TreeGrafter"/>
</dbReference>
<dbReference type="Pfam" id="PF13263">
    <property type="entry name" value="PHP_C"/>
    <property type="match status" value="1"/>
</dbReference>
<gene>
    <name evidence="2" type="ORF">CNE99_07095</name>
</gene>
<dbReference type="CDD" id="cd07432">
    <property type="entry name" value="PHP_HisPPase"/>
    <property type="match status" value="1"/>
</dbReference>
<protein>
    <recommendedName>
        <fullName evidence="1">PHP domain-containing protein</fullName>
    </recommendedName>
</protein>
<evidence type="ECO:0000313" key="2">
    <source>
        <dbReference type="EMBL" id="PDH38245.1"/>
    </source>
</evidence>
<dbReference type="PANTHER" id="PTHR42924">
    <property type="entry name" value="EXONUCLEASE"/>
    <property type="match status" value="1"/>
</dbReference>
<dbReference type="PANTHER" id="PTHR42924:SF3">
    <property type="entry name" value="POLYMERASE_HISTIDINOL PHOSPHATASE N-TERMINAL DOMAIN-CONTAINING PROTEIN"/>
    <property type="match status" value="1"/>
</dbReference>
<dbReference type="Proteomes" id="UP000219327">
    <property type="component" value="Unassembled WGS sequence"/>
</dbReference>
<dbReference type="Pfam" id="PF02811">
    <property type="entry name" value="PHP"/>
    <property type="match status" value="1"/>
</dbReference>
<dbReference type="SUPFAM" id="SSF89550">
    <property type="entry name" value="PHP domain-like"/>
    <property type="match status" value="1"/>
</dbReference>
<name>A0A2A5WNW9_9GAMM</name>
<dbReference type="Gene3D" id="3.20.20.140">
    <property type="entry name" value="Metal-dependent hydrolases"/>
    <property type="match status" value="1"/>
</dbReference>
<feature type="domain" description="PHP" evidence="1">
    <location>
        <begin position="4"/>
        <end position="76"/>
    </location>
</feature>
<sequence length="209" mass="22964">MLLDLHTHSIKSDDGRAKVENYCQWIKARNLTIDGFVLTEHRQFDFQSDYSALSEEFGICILKGAEVETEYGHVLVFGVNEGLYEEFDFSRIGLPLSMVLETSEAHGAVAVPCHPGRPKVGMFAHTENLGIPEGVKIVEIMNGGSRDDEDEIARSNAESLGYAGIGGSDSHIVSHIGRCATRFFEPVSTMDELVAALKAEQFEAVNIKT</sequence>
<dbReference type="InterPro" id="IPR004013">
    <property type="entry name" value="PHP_dom"/>
</dbReference>
<dbReference type="GO" id="GO:0004534">
    <property type="term" value="F:5'-3' RNA exonuclease activity"/>
    <property type="evidence" value="ECO:0007669"/>
    <property type="project" value="TreeGrafter"/>
</dbReference>
<accession>A0A2A5WNW9</accession>
<evidence type="ECO:0000259" key="1">
    <source>
        <dbReference type="Pfam" id="PF02811"/>
    </source>
</evidence>
<dbReference type="AlphaFoldDB" id="A0A2A5WNW9"/>